<feature type="compositionally biased region" description="Low complexity" evidence="3">
    <location>
        <begin position="27"/>
        <end position="44"/>
    </location>
</feature>
<comment type="subcellular location">
    <subcellularLocation>
        <location evidence="1">Cell envelope</location>
    </subcellularLocation>
</comment>
<keyword evidence="7" id="KW-1185">Reference proteome</keyword>
<dbReference type="InterPro" id="IPR028082">
    <property type="entry name" value="Peripla_BP_I"/>
</dbReference>
<dbReference type="PANTHER" id="PTHR30036:SF7">
    <property type="entry name" value="ABC TRANSPORTER PERIPLASMIC-BINDING PROTEIN YPHF"/>
    <property type="match status" value="1"/>
</dbReference>
<feature type="domain" description="Periplasmic binding protein" evidence="5">
    <location>
        <begin position="61"/>
        <end position="314"/>
    </location>
</feature>
<sequence length="348" mass="37122">MKKWFALALAAMMMLATLTGCGGTESGGTQQTQETDQGQSSSETDTVVYPEIPAKTGSLTIGISTNALSNIHNRHMFEGLREEAEGRGHTVVTANANGDPTQQANDIENLVQAGCDVIVVQNADNFSLKNAVQEARMAGIRVICEDTGWIDGIDAMFLLNSIAVQADINMILAAEVGFSGKIITTGHQDNFALRAGSYIHDAFVEEYGFDVVAHVQTTFPGTTEVTYNGVDSALTANPDVVAIFTSQDLEAMGAIQALKEHDLYPQVKCIGVDGEVDILNDIKADGSCIATVVSDLDSANVNVVDACEALMAGEDVAKYHEIPYAVVTKENVDEFLEKATAEAEKYAE</sequence>
<evidence type="ECO:0000259" key="5">
    <source>
        <dbReference type="Pfam" id="PF13407"/>
    </source>
</evidence>
<name>A0A4D7B1W4_9FIRM</name>
<dbReference type="SUPFAM" id="SSF53822">
    <property type="entry name" value="Periplasmic binding protein-like I"/>
    <property type="match status" value="1"/>
</dbReference>
<dbReference type="EMBL" id="CP034413">
    <property type="protein sequence ID" value="QCI60437.1"/>
    <property type="molecule type" value="Genomic_DNA"/>
</dbReference>
<reference evidence="7" key="1">
    <citation type="submission" date="2018-12" db="EMBL/GenBank/DDBJ databases">
        <title>Dusodibacter welbiota gen. nov., sp. nov., isolated from human faeces and emended description of the Oscillibacter genus.</title>
        <authorList>
            <person name="Le Roy T."/>
            <person name="Van der Smissen P."/>
            <person name="Delzenne N."/>
            <person name="Muccioli G."/>
            <person name="Collet J.F."/>
            <person name="Cani P.D."/>
        </authorList>
    </citation>
    <scope>NUCLEOTIDE SEQUENCE [LARGE SCALE GENOMIC DNA]</scope>
    <source>
        <strain evidence="7">J115</strain>
    </source>
</reference>
<keyword evidence="4" id="KW-0732">Signal</keyword>
<evidence type="ECO:0000256" key="2">
    <source>
        <dbReference type="ARBA" id="ARBA00007639"/>
    </source>
</evidence>
<evidence type="ECO:0000313" key="7">
    <source>
        <dbReference type="Proteomes" id="UP000298642"/>
    </source>
</evidence>
<dbReference type="GO" id="GO:0030246">
    <property type="term" value="F:carbohydrate binding"/>
    <property type="evidence" value="ECO:0007669"/>
    <property type="project" value="TreeGrafter"/>
</dbReference>
<dbReference type="AlphaFoldDB" id="A0A4D7B1W4"/>
<protein>
    <submittedName>
        <fullName evidence="6">Sugar ABC transporter substrate-binding protein</fullName>
    </submittedName>
</protein>
<organism evidence="6 7">
    <name type="scientific">Dysosmobacter welbionis</name>
    <dbReference type="NCBI Taxonomy" id="2093857"/>
    <lineage>
        <taxon>Bacteria</taxon>
        <taxon>Bacillati</taxon>
        <taxon>Bacillota</taxon>
        <taxon>Clostridia</taxon>
        <taxon>Eubacteriales</taxon>
        <taxon>Oscillospiraceae</taxon>
        <taxon>Dysosmobacter</taxon>
    </lineage>
</organism>
<dbReference type="RefSeq" id="WP_025543719.1">
    <property type="nucleotide sequence ID" value="NZ_CP034413.3"/>
</dbReference>
<evidence type="ECO:0000256" key="3">
    <source>
        <dbReference type="SAM" id="MobiDB-lite"/>
    </source>
</evidence>
<dbReference type="Proteomes" id="UP000298642">
    <property type="component" value="Chromosome"/>
</dbReference>
<accession>A0A4D7B1W4</accession>
<comment type="similarity">
    <text evidence="2">Belongs to the bacterial solute-binding protein 2 family.</text>
</comment>
<dbReference type="PANTHER" id="PTHR30036">
    <property type="entry name" value="D-XYLOSE-BINDING PERIPLASMIC PROTEIN"/>
    <property type="match status" value="1"/>
</dbReference>
<proteinExistence type="inferred from homology"/>
<dbReference type="InterPro" id="IPR050555">
    <property type="entry name" value="Bact_Solute-Bind_Prot2"/>
</dbReference>
<dbReference type="CDD" id="cd01536">
    <property type="entry name" value="PBP1_ABC_sugar_binding-like"/>
    <property type="match status" value="1"/>
</dbReference>
<dbReference type="InterPro" id="IPR025997">
    <property type="entry name" value="SBP_2_dom"/>
</dbReference>
<feature type="chain" id="PRO_5039254749" evidence="4">
    <location>
        <begin position="23"/>
        <end position="348"/>
    </location>
</feature>
<dbReference type="KEGG" id="obj:EIO64_15470"/>
<dbReference type="Pfam" id="PF13407">
    <property type="entry name" value="Peripla_BP_4"/>
    <property type="match status" value="1"/>
</dbReference>
<evidence type="ECO:0000256" key="1">
    <source>
        <dbReference type="ARBA" id="ARBA00004196"/>
    </source>
</evidence>
<evidence type="ECO:0000256" key="4">
    <source>
        <dbReference type="SAM" id="SignalP"/>
    </source>
</evidence>
<feature type="region of interest" description="Disordered" evidence="3">
    <location>
        <begin position="24"/>
        <end position="45"/>
    </location>
</feature>
<gene>
    <name evidence="6" type="ORF">EIO64_15470</name>
</gene>
<evidence type="ECO:0000313" key="6">
    <source>
        <dbReference type="EMBL" id="QCI60437.1"/>
    </source>
</evidence>
<dbReference type="PROSITE" id="PS51257">
    <property type="entry name" value="PROKAR_LIPOPROTEIN"/>
    <property type="match status" value="1"/>
</dbReference>
<dbReference type="Gene3D" id="3.40.50.2300">
    <property type="match status" value="2"/>
</dbReference>
<feature type="signal peptide" evidence="4">
    <location>
        <begin position="1"/>
        <end position="22"/>
    </location>
</feature>
<dbReference type="GO" id="GO:0030288">
    <property type="term" value="C:outer membrane-bounded periplasmic space"/>
    <property type="evidence" value="ECO:0007669"/>
    <property type="project" value="TreeGrafter"/>
</dbReference>